<accession>A0A290S4R3</accession>
<dbReference type="AlphaFoldDB" id="A0A290S4R3"/>
<dbReference type="KEGG" id="part:PARC_a2690"/>
<reference evidence="1 2" key="1">
    <citation type="journal article" date="2012" name="J. Bacteriol.">
        <title>Genome sequences of type strains of seven species of the marine bacterium Pseudoalteromonas.</title>
        <authorList>
            <person name="Xie B.B."/>
            <person name="Shu Y.L."/>
            <person name="Qin Q.L."/>
            <person name="Rong J.C."/>
            <person name="Zhang X.Y."/>
            <person name="Chen X.L."/>
            <person name="Shi M."/>
            <person name="He H.L."/>
            <person name="Zhou B.C."/>
            <person name="Zhang Y.Z."/>
        </authorList>
    </citation>
    <scope>NUCLEOTIDE SEQUENCE [LARGE SCALE GENOMIC DNA]</scope>
    <source>
        <strain evidence="1 2">A 37-1-2</strain>
    </source>
</reference>
<organism evidence="1 2">
    <name type="scientific">Pseudoalteromonas arctica A 37-1-2</name>
    <dbReference type="NCBI Taxonomy" id="1117313"/>
    <lineage>
        <taxon>Bacteria</taxon>
        <taxon>Pseudomonadati</taxon>
        <taxon>Pseudomonadota</taxon>
        <taxon>Gammaproteobacteria</taxon>
        <taxon>Alteromonadales</taxon>
        <taxon>Pseudoalteromonadaceae</taxon>
        <taxon>Pseudoalteromonas</taxon>
    </lineage>
</organism>
<gene>
    <name evidence="1" type="ORF">PARC_a2690</name>
</gene>
<sequence length="38" mass="4393">MPPKFDCAHNNVTKHMQKQQKLQNSFVVSAIKLQSKTH</sequence>
<dbReference type="EMBL" id="CP011025">
    <property type="protein sequence ID" value="ATC87148.1"/>
    <property type="molecule type" value="Genomic_DNA"/>
</dbReference>
<evidence type="ECO:0000313" key="2">
    <source>
        <dbReference type="Proteomes" id="UP000016505"/>
    </source>
</evidence>
<evidence type="ECO:0000313" key="1">
    <source>
        <dbReference type="EMBL" id="ATC87148.1"/>
    </source>
</evidence>
<dbReference type="Proteomes" id="UP000016505">
    <property type="component" value="Chromosome I"/>
</dbReference>
<proteinExistence type="predicted"/>
<name>A0A290S4R3_9GAMM</name>
<protein>
    <submittedName>
        <fullName evidence="1">Uncharacterized protein</fullName>
    </submittedName>
</protein>